<comment type="caution">
    <text evidence="1">The sequence shown here is derived from an EMBL/GenBank/DDBJ whole genome shotgun (WGS) entry which is preliminary data.</text>
</comment>
<dbReference type="RefSeq" id="WP_024924593.1">
    <property type="nucleotide sequence ID" value="NZ_MDEO01000033.1"/>
</dbReference>
<evidence type="ECO:0000313" key="1">
    <source>
        <dbReference type="EMBL" id="OCX16409.1"/>
    </source>
</evidence>
<organism evidence="1 2">
    <name type="scientific">Mesorhizobium hungaricum</name>
    <dbReference type="NCBI Taxonomy" id="1566387"/>
    <lineage>
        <taxon>Bacteria</taxon>
        <taxon>Pseudomonadati</taxon>
        <taxon>Pseudomonadota</taxon>
        <taxon>Alphaproteobacteria</taxon>
        <taxon>Hyphomicrobiales</taxon>
        <taxon>Phyllobacteriaceae</taxon>
        <taxon>Mesorhizobium</taxon>
    </lineage>
</organism>
<sequence length="125" mass="12795">MLTRPDSASGFAVHFGRLLCLLLALLLLERPAPARFDIGVGEAQLSAPSADLKAVIAGKADAPAWTGARASRPHGLAPQSFDAVVPDAPVLLLPAPYSSTIAEISAPGAAQSSTHARIRAPPRAA</sequence>
<name>A0A1C2DNT1_9HYPH</name>
<keyword evidence="2" id="KW-1185">Reference proteome</keyword>
<protein>
    <submittedName>
        <fullName evidence="1">Uncharacterized protein</fullName>
    </submittedName>
</protein>
<dbReference type="AlphaFoldDB" id="A0A1C2DNT1"/>
<gene>
    <name evidence="1" type="ORF">QV13_16435</name>
</gene>
<dbReference type="STRING" id="1566387.QV13_16435"/>
<proteinExistence type="predicted"/>
<dbReference type="Proteomes" id="UP000094412">
    <property type="component" value="Unassembled WGS sequence"/>
</dbReference>
<reference evidence="1 2" key="1">
    <citation type="submission" date="2016-08" db="EMBL/GenBank/DDBJ databases">
        <title>Whole genome sequence of Mesorhizobium sp. strain UASWS1009 isolated from industrial sewage.</title>
        <authorList>
            <person name="Crovadore J."/>
            <person name="Calmin G."/>
            <person name="Chablais R."/>
            <person name="Cochard B."/>
            <person name="Lefort F."/>
        </authorList>
    </citation>
    <scope>NUCLEOTIDE SEQUENCE [LARGE SCALE GENOMIC DNA]</scope>
    <source>
        <strain evidence="1 2">UASWS1009</strain>
    </source>
</reference>
<accession>A0A1C2DNT1</accession>
<evidence type="ECO:0000313" key="2">
    <source>
        <dbReference type="Proteomes" id="UP000094412"/>
    </source>
</evidence>
<dbReference type="EMBL" id="MDEO01000033">
    <property type="protein sequence ID" value="OCX16409.1"/>
    <property type="molecule type" value="Genomic_DNA"/>
</dbReference>